<dbReference type="Proteomes" id="UP000278542">
    <property type="component" value="Unassembled WGS sequence"/>
</dbReference>
<reference evidence="8 9" key="1">
    <citation type="submission" date="2018-10" db="EMBL/GenBank/DDBJ databases">
        <title>Genomic Encyclopedia of Type Strains, Phase IV (KMG-IV): sequencing the most valuable type-strain genomes for metagenomic binning, comparative biology and taxonomic classification.</title>
        <authorList>
            <person name="Goeker M."/>
        </authorList>
    </citation>
    <scope>NUCLEOTIDE SEQUENCE [LARGE SCALE GENOMIC DNA]</scope>
    <source>
        <strain evidence="8 9">DSM 22228</strain>
    </source>
</reference>
<feature type="transmembrane region" description="Helical" evidence="6">
    <location>
        <begin position="33"/>
        <end position="56"/>
    </location>
</feature>
<comment type="subcellular location">
    <subcellularLocation>
        <location evidence="1">Cell membrane</location>
        <topology evidence="1">Multi-pass membrane protein</topology>
    </subcellularLocation>
</comment>
<dbReference type="PANTHER" id="PTHR30294:SF47">
    <property type="entry name" value="INNER MEMBRANE TRANSPORT PERMEASE YHHJ"/>
    <property type="match status" value="1"/>
</dbReference>
<evidence type="ECO:0000256" key="3">
    <source>
        <dbReference type="ARBA" id="ARBA00022692"/>
    </source>
</evidence>
<organism evidence="8 9">
    <name type="scientific">Orbus hercynius</name>
    <dbReference type="NCBI Taxonomy" id="593135"/>
    <lineage>
        <taxon>Bacteria</taxon>
        <taxon>Pseudomonadati</taxon>
        <taxon>Pseudomonadota</taxon>
        <taxon>Gammaproteobacteria</taxon>
        <taxon>Orbales</taxon>
        <taxon>Orbaceae</taxon>
        <taxon>Orbus</taxon>
    </lineage>
</organism>
<proteinExistence type="predicted"/>
<dbReference type="Gene3D" id="3.40.1710.10">
    <property type="entry name" value="abc type-2 transporter like domain"/>
    <property type="match status" value="1"/>
</dbReference>
<keyword evidence="5 6" id="KW-0472">Membrane</keyword>
<dbReference type="InterPro" id="IPR051449">
    <property type="entry name" value="ABC-2_transporter_component"/>
</dbReference>
<evidence type="ECO:0000256" key="2">
    <source>
        <dbReference type="ARBA" id="ARBA00022475"/>
    </source>
</evidence>
<dbReference type="GO" id="GO:0140359">
    <property type="term" value="F:ABC-type transporter activity"/>
    <property type="evidence" value="ECO:0007669"/>
    <property type="project" value="InterPro"/>
</dbReference>
<feature type="transmembrane region" description="Helical" evidence="6">
    <location>
        <begin position="293"/>
        <end position="312"/>
    </location>
</feature>
<gene>
    <name evidence="8" type="ORF">DES39_1469</name>
</gene>
<dbReference type="AlphaFoldDB" id="A0A495RFL2"/>
<dbReference type="EMBL" id="RBWY01000002">
    <property type="protein sequence ID" value="RKS86044.1"/>
    <property type="molecule type" value="Genomic_DNA"/>
</dbReference>
<keyword evidence="9" id="KW-1185">Reference proteome</keyword>
<protein>
    <submittedName>
        <fullName evidence="8">ABC-2 type transport system permease protein</fullName>
    </submittedName>
</protein>
<evidence type="ECO:0000256" key="5">
    <source>
        <dbReference type="ARBA" id="ARBA00023136"/>
    </source>
</evidence>
<evidence type="ECO:0000256" key="4">
    <source>
        <dbReference type="ARBA" id="ARBA00022989"/>
    </source>
</evidence>
<evidence type="ECO:0000259" key="7">
    <source>
        <dbReference type="Pfam" id="PF12698"/>
    </source>
</evidence>
<sequence length="383" mass="43449">MEVRRVVIDFYQRFKVAFSDEMSFIFKRFTYHWLLWILPLIIYGLISSIFSTGVLYDLPVGYVDQDKSALSQEMIRDLNAGAHADLVNYEDSLYDGEKALAKAKIYGLLYIPPHFEADVLSGKQPVPILYYNALYYSAGLYSVMDYSGLITDFNSRYRSIMAAKIGLSVPTLANATFNYDGLFNASGNSMYFQQFSAVVHLLQLFVVTMTIHILGKLPRRTRPTYPFVLGKLAPYTLWYTMLLIFEIALLVFFSQARVSGNPFAMLLVVFFYVIAAQSIGILLFSFTRSTIDAYSYIGLLVGLALTYSGVVVPELSMPPIARVISSIEPLTYALNTLFDLFLRHAGVVSLVKTCLILMIYPVIITLLVRKRLVRRLNREEVIQ</sequence>
<feature type="transmembrane region" description="Helical" evidence="6">
    <location>
        <begin position="347"/>
        <end position="368"/>
    </location>
</feature>
<dbReference type="InterPro" id="IPR013525">
    <property type="entry name" value="ABC2_TM"/>
</dbReference>
<evidence type="ECO:0000256" key="1">
    <source>
        <dbReference type="ARBA" id="ARBA00004651"/>
    </source>
</evidence>
<feature type="domain" description="ABC-2 type transporter transmembrane" evidence="7">
    <location>
        <begin position="34"/>
        <end position="368"/>
    </location>
</feature>
<evidence type="ECO:0000256" key="6">
    <source>
        <dbReference type="SAM" id="Phobius"/>
    </source>
</evidence>
<feature type="transmembrane region" description="Helical" evidence="6">
    <location>
        <begin position="235"/>
        <end position="256"/>
    </location>
</feature>
<name>A0A495RFL2_9GAMM</name>
<feature type="transmembrane region" description="Helical" evidence="6">
    <location>
        <begin position="191"/>
        <end position="214"/>
    </location>
</feature>
<keyword evidence="4 6" id="KW-1133">Transmembrane helix</keyword>
<dbReference type="OrthoDB" id="5592991at2"/>
<dbReference type="RefSeq" id="WP_121145122.1">
    <property type="nucleotide sequence ID" value="NZ_RBWY01000002.1"/>
</dbReference>
<keyword evidence="2" id="KW-1003">Cell membrane</keyword>
<evidence type="ECO:0000313" key="9">
    <source>
        <dbReference type="Proteomes" id="UP000278542"/>
    </source>
</evidence>
<accession>A0A495RFL2</accession>
<dbReference type="Pfam" id="PF12698">
    <property type="entry name" value="ABC2_membrane_3"/>
    <property type="match status" value="1"/>
</dbReference>
<feature type="transmembrane region" description="Helical" evidence="6">
    <location>
        <begin position="161"/>
        <end position="179"/>
    </location>
</feature>
<keyword evidence="3 6" id="KW-0812">Transmembrane</keyword>
<feature type="transmembrane region" description="Helical" evidence="6">
    <location>
        <begin position="128"/>
        <end position="149"/>
    </location>
</feature>
<dbReference type="GO" id="GO:0005886">
    <property type="term" value="C:plasma membrane"/>
    <property type="evidence" value="ECO:0007669"/>
    <property type="project" value="UniProtKB-SubCell"/>
</dbReference>
<feature type="transmembrane region" description="Helical" evidence="6">
    <location>
        <begin position="262"/>
        <end position="286"/>
    </location>
</feature>
<comment type="caution">
    <text evidence="8">The sequence shown here is derived from an EMBL/GenBank/DDBJ whole genome shotgun (WGS) entry which is preliminary data.</text>
</comment>
<evidence type="ECO:0000313" key="8">
    <source>
        <dbReference type="EMBL" id="RKS86044.1"/>
    </source>
</evidence>
<dbReference type="PANTHER" id="PTHR30294">
    <property type="entry name" value="MEMBRANE COMPONENT OF ABC TRANSPORTER YHHJ-RELATED"/>
    <property type="match status" value="1"/>
</dbReference>